<dbReference type="Pfam" id="PF01881">
    <property type="entry name" value="Cas_Cas6_C"/>
    <property type="match status" value="1"/>
</dbReference>
<dbReference type="InterPro" id="IPR049435">
    <property type="entry name" value="Cas_Cas6_C"/>
</dbReference>
<evidence type="ECO:0000256" key="2">
    <source>
        <dbReference type="ARBA" id="ARBA00022884"/>
    </source>
</evidence>
<dbReference type="PANTHER" id="PTHR36984">
    <property type="entry name" value="CRISPR-ASSOCIATED ENDORIBONUCLEASE CAS6 1"/>
    <property type="match status" value="1"/>
</dbReference>
<name>A0A1E3X7B4_9BACT</name>
<dbReference type="InterPro" id="IPR010156">
    <property type="entry name" value="CRISPR-assoc_prot_Cas6"/>
</dbReference>
<protein>
    <submittedName>
        <fullName evidence="7">CRISPR-associated protein</fullName>
    </submittedName>
</protein>
<keyword evidence="3" id="KW-0051">Antiviral defense</keyword>
<keyword evidence="2" id="KW-0694">RNA-binding</keyword>
<dbReference type="PANTHER" id="PTHR36984:SF1">
    <property type="entry name" value="CRISPR-ASSOCIATED ENDORIBONUCLEASE CAS6 1"/>
    <property type="match status" value="1"/>
</dbReference>
<dbReference type="Proteomes" id="UP000094056">
    <property type="component" value="Unassembled WGS sequence"/>
</dbReference>
<comment type="similarity">
    <text evidence="1">Belongs to the CRISPR-associated protein Cas6/Cse3/CasE family.</text>
</comment>
<dbReference type="CDD" id="cd21140">
    <property type="entry name" value="Cas6_I-like"/>
    <property type="match status" value="1"/>
</dbReference>
<dbReference type="Gene3D" id="3.30.70.1890">
    <property type="match status" value="1"/>
</dbReference>
<evidence type="ECO:0000313" key="8">
    <source>
        <dbReference type="Proteomes" id="UP000094056"/>
    </source>
</evidence>
<feature type="site" description="Transition state stabilizer" evidence="4">
    <location>
        <position position="58"/>
    </location>
</feature>
<evidence type="ECO:0000313" key="7">
    <source>
        <dbReference type="EMBL" id="ODS31530.1"/>
    </source>
</evidence>
<dbReference type="Pfam" id="PF21350">
    <property type="entry name" value="Cas6_I-A"/>
    <property type="match status" value="1"/>
</dbReference>
<evidence type="ECO:0000256" key="3">
    <source>
        <dbReference type="ARBA" id="ARBA00023118"/>
    </source>
</evidence>
<organism evidence="7 8">
    <name type="scientific">Candidatus Scalindua rubra</name>
    <dbReference type="NCBI Taxonomy" id="1872076"/>
    <lineage>
        <taxon>Bacteria</taxon>
        <taxon>Pseudomonadati</taxon>
        <taxon>Planctomycetota</taxon>
        <taxon>Candidatus Brocadiia</taxon>
        <taxon>Candidatus Brocadiales</taxon>
        <taxon>Candidatus Scalinduaceae</taxon>
        <taxon>Candidatus Scalindua</taxon>
    </lineage>
</organism>
<dbReference type="InterPro" id="IPR045747">
    <property type="entry name" value="CRISPR-assoc_prot_Cas6_N_sf"/>
</dbReference>
<dbReference type="NCBIfam" id="TIGR01877">
    <property type="entry name" value="cas_cas6"/>
    <property type="match status" value="1"/>
</dbReference>
<sequence length="282" mass="32031">MRVKFTLIPVSQHKTLHVNYNYFLTGLIYKIIKNSSEDYSQFLHNEGYRFPESKKGFKLFTYSMLMGKKAKIKGETISFGDGNIHWYIASPVDTFIQHFITGVFAEGQEIKIGQVGNETCFLIKQVETLPEPQFSNNMRFTCLSPITISKSIKGSNRLNCLSGLNGSKGLNRSNNYTCHYIRPWEYGFSEAIKNNLIKKHNLVTGKEIDDPEFTIKIDEYYMNKKNGKITKNINFKGTNIIGFIAPFEVNGNPELIEIGYETGFGEKGSMGFGMVKESVQSV</sequence>
<dbReference type="GO" id="GO:0003723">
    <property type="term" value="F:RNA binding"/>
    <property type="evidence" value="ECO:0007669"/>
    <property type="project" value="UniProtKB-KW"/>
</dbReference>
<dbReference type="PIRSF" id="PIRSF005054">
    <property type="entry name" value="PF1131"/>
    <property type="match status" value="1"/>
</dbReference>
<gene>
    <name evidence="7" type="ORF">SCARUB_03343</name>
</gene>
<dbReference type="Gene3D" id="3.30.70.1900">
    <property type="match status" value="1"/>
</dbReference>
<dbReference type="AlphaFoldDB" id="A0A1E3X7B4"/>
<feature type="active site" description="Proton donor" evidence="5">
    <location>
        <position position="44"/>
    </location>
</feature>
<accession>A0A1E3X7B4</accession>
<feature type="active site" description="Proton acceptor" evidence="5">
    <location>
        <position position="29"/>
    </location>
</feature>
<dbReference type="EMBL" id="MAYW01000111">
    <property type="protein sequence ID" value="ODS31530.1"/>
    <property type="molecule type" value="Genomic_DNA"/>
</dbReference>
<evidence type="ECO:0000256" key="1">
    <source>
        <dbReference type="ARBA" id="ARBA00005937"/>
    </source>
</evidence>
<evidence type="ECO:0000256" key="4">
    <source>
        <dbReference type="PIRSR" id="PIRSR005054-1"/>
    </source>
</evidence>
<comment type="caution">
    <text evidence="7">The sequence shown here is derived from an EMBL/GenBank/DDBJ whole genome shotgun (WGS) entry which is preliminary data.</text>
</comment>
<dbReference type="GO" id="GO:0051607">
    <property type="term" value="P:defense response to virus"/>
    <property type="evidence" value="ECO:0007669"/>
    <property type="project" value="UniProtKB-KW"/>
</dbReference>
<evidence type="ECO:0000259" key="6">
    <source>
        <dbReference type="Pfam" id="PF01881"/>
    </source>
</evidence>
<proteinExistence type="inferred from homology"/>
<feature type="domain" description="CRISPR associated protein Cas6 C-terminal" evidence="6">
    <location>
        <begin position="130"/>
        <end position="276"/>
    </location>
</feature>
<reference evidence="7 8" key="1">
    <citation type="submission" date="2016-07" db="EMBL/GenBank/DDBJ databases">
        <title>Draft genome of Scalindua rubra, obtained from a brine-seawater interface in the Red Sea, sheds light on salt adaptation in anammox bacteria.</title>
        <authorList>
            <person name="Speth D.R."/>
            <person name="Lagkouvardos I."/>
            <person name="Wang Y."/>
            <person name="Qian P.-Y."/>
            <person name="Dutilh B.E."/>
            <person name="Jetten M.S."/>
        </authorList>
    </citation>
    <scope>NUCLEOTIDE SEQUENCE [LARGE SCALE GENOMIC DNA]</scope>
    <source>
        <strain evidence="7">BSI-1</strain>
    </source>
</reference>
<evidence type="ECO:0000256" key="5">
    <source>
        <dbReference type="PIRSR" id="PIRSR005054-50"/>
    </source>
</evidence>
<dbReference type="GO" id="GO:0016788">
    <property type="term" value="F:hydrolase activity, acting on ester bonds"/>
    <property type="evidence" value="ECO:0007669"/>
    <property type="project" value="InterPro"/>
</dbReference>